<evidence type="ECO:0000256" key="6">
    <source>
        <dbReference type="ARBA" id="ARBA00022691"/>
    </source>
</evidence>
<feature type="domain" description="Hen1-like N-terminal" evidence="13">
    <location>
        <begin position="2"/>
        <end position="234"/>
    </location>
</feature>
<keyword evidence="15" id="KW-1185">Reference proteome</keyword>
<evidence type="ECO:0000256" key="11">
    <source>
        <dbReference type="ARBA" id="ARBA00035025"/>
    </source>
</evidence>
<evidence type="ECO:0000256" key="7">
    <source>
        <dbReference type="ARBA" id="ARBA00022723"/>
    </source>
</evidence>
<dbReference type="SUPFAM" id="SSF53335">
    <property type="entry name" value="S-adenosyl-L-methionine-dependent methyltransferases"/>
    <property type="match status" value="1"/>
</dbReference>
<comment type="catalytic activity">
    <reaction evidence="12">
        <text>small RNA 3'-end nucleotide + S-adenosyl-L-methionine = small RNA 3'-end 2'-O-methylnucleotide + S-adenosyl-L-homocysteine + H(+)</text>
        <dbReference type="Rhea" id="RHEA:37887"/>
        <dbReference type="Rhea" id="RHEA-COMP:10415"/>
        <dbReference type="Rhea" id="RHEA-COMP:10416"/>
        <dbReference type="ChEBI" id="CHEBI:15378"/>
        <dbReference type="ChEBI" id="CHEBI:57856"/>
        <dbReference type="ChEBI" id="CHEBI:59789"/>
        <dbReference type="ChEBI" id="CHEBI:74896"/>
        <dbReference type="ChEBI" id="CHEBI:74898"/>
        <dbReference type="EC" id="2.1.1.386"/>
    </reaction>
</comment>
<dbReference type="RefSeq" id="WP_146781624.1">
    <property type="nucleotide sequence ID" value="NZ_CP042434.1"/>
</dbReference>
<keyword evidence="10" id="KW-0943">RNA-mediated gene silencing</keyword>
<evidence type="ECO:0000256" key="4">
    <source>
        <dbReference type="ARBA" id="ARBA00022603"/>
    </source>
</evidence>
<evidence type="ECO:0000256" key="3">
    <source>
        <dbReference type="ARBA" id="ARBA00021330"/>
    </source>
</evidence>
<evidence type="ECO:0000313" key="15">
    <source>
        <dbReference type="Proteomes" id="UP000321291"/>
    </source>
</evidence>
<keyword evidence="8" id="KW-0460">Magnesium</keyword>
<dbReference type="GO" id="GO:0030422">
    <property type="term" value="P:siRNA processing"/>
    <property type="evidence" value="ECO:0007669"/>
    <property type="project" value="TreeGrafter"/>
</dbReference>
<dbReference type="InterPro" id="IPR053890">
    <property type="entry name" value="Hen1-like_N"/>
</dbReference>
<dbReference type="Pfam" id="PF22032">
    <property type="entry name" value="Hen1_N"/>
    <property type="match status" value="1"/>
</dbReference>
<dbReference type="Gene3D" id="3.40.50.150">
    <property type="entry name" value="Vaccinia Virus protein VP39"/>
    <property type="match status" value="1"/>
</dbReference>
<reference evidence="14 15" key="1">
    <citation type="journal article" date="2017" name="Int. J. Syst. Evol. Microbiol.">
        <title>Arachidicoccus ginsenosidivorans sp. nov., with ginsenoside-converting activity isolated from ginseng cultivating soil.</title>
        <authorList>
            <person name="Siddiqi M.Z."/>
            <person name="Aslam Z."/>
            <person name="Im W.T."/>
        </authorList>
    </citation>
    <scope>NUCLEOTIDE SEQUENCE [LARGE SCALE GENOMIC DNA]</scope>
    <source>
        <strain evidence="14 15">Gsoil 809</strain>
    </source>
</reference>
<dbReference type="PANTHER" id="PTHR21404">
    <property type="entry name" value="HEN1"/>
    <property type="match status" value="1"/>
</dbReference>
<name>A0A5B8VKC0_9BACT</name>
<dbReference type="InterPro" id="IPR029063">
    <property type="entry name" value="SAM-dependent_MTases_sf"/>
</dbReference>
<sequence>MIINILSENNYLADILHKNPDTDQGLYAKTLKEGIVIGNVASKTKYEVLFHDQHKSYTNDPSNQLDYQSLCNPLIILNICTELFGHLLKDKESYSNQAVSWLNKTRGEIDVISCQIEVPVFYINSNWYRNGSFLLEKYFSEICVEHNVGANYTLTVSGNCVFEAINLLNLVAIFTHLTNEDRYDTFIDNSMIEKYIRVLTNLNEVPYFVFYLFIKRAVKNQTQFQMVKPIFEQYLAAQGLTASFTNEDTQRSRIRFITESIGIELPVLDIGCGEFSYYKRLMNMGLKAMYYGVDKEQRLERLGQSIMHRLESENLCFSTDLNHVDKSAKLNIIISEVIEHNSIEDAVMLIRSALNFNFDKLIISTPNADFNKYYYGRNVKNDLNQREAAAFRHIDHQFEFTQVEFQDFMTLVLQGRSDCQVVFDQVGDQINGVQPTQLATIKKMTNESSR</sequence>
<keyword evidence="9" id="KW-0694">RNA-binding</keyword>
<proteinExistence type="inferred from homology"/>
<evidence type="ECO:0000256" key="5">
    <source>
        <dbReference type="ARBA" id="ARBA00022679"/>
    </source>
</evidence>
<evidence type="ECO:0000256" key="8">
    <source>
        <dbReference type="ARBA" id="ARBA00022842"/>
    </source>
</evidence>
<evidence type="ECO:0000256" key="12">
    <source>
        <dbReference type="ARBA" id="ARBA00048418"/>
    </source>
</evidence>
<comment type="cofactor">
    <cofactor evidence="1">
        <name>Mg(2+)</name>
        <dbReference type="ChEBI" id="CHEBI:18420"/>
    </cofactor>
</comment>
<comment type="similarity">
    <text evidence="2">Belongs to the methyltransferase superfamily. HEN1 family.</text>
</comment>
<dbReference type="GO" id="GO:0046872">
    <property type="term" value="F:metal ion binding"/>
    <property type="evidence" value="ECO:0007669"/>
    <property type="project" value="UniProtKB-KW"/>
</dbReference>
<dbReference type="EC" id="2.1.1.386" evidence="11"/>
<keyword evidence="5" id="KW-0808">Transferase</keyword>
<protein>
    <recommendedName>
        <fullName evidence="3">Small RNA 2'-O-methyltransferase</fullName>
        <ecNumber evidence="11">2.1.1.386</ecNumber>
    </recommendedName>
</protein>
<dbReference type="KEGG" id="agi:FSB73_10460"/>
<dbReference type="GO" id="GO:0090486">
    <property type="term" value="F:small RNA 2'-O-methyltransferase activity"/>
    <property type="evidence" value="ECO:0007669"/>
    <property type="project" value="UniProtKB-EC"/>
</dbReference>
<evidence type="ECO:0000256" key="10">
    <source>
        <dbReference type="ARBA" id="ARBA00023158"/>
    </source>
</evidence>
<evidence type="ECO:0000256" key="2">
    <source>
        <dbReference type="ARBA" id="ARBA00009026"/>
    </source>
</evidence>
<keyword evidence="6" id="KW-0949">S-adenosyl-L-methionine</keyword>
<keyword evidence="7" id="KW-0479">Metal-binding</keyword>
<dbReference type="PANTHER" id="PTHR21404:SF3">
    <property type="entry name" value="SMALL RNA 2'-O-METHYLTRANSFERASE"/>
    <property type="match status" value="1"/>
</dbReference>
<organism evidence="14 15">
    <name type="scientific">Arachidicoccus ginsenosidivorans</name>
    <dbReference type="NCBI Taxonomy" id="496057"/>
    <lineage>
        <taxon>Bacteria</taxon>
        <taxon>Pseudomonadati</taxon>
        <taxon>Bacteroidota</taxon>
        <taxon>Chitinophagia</taxon>
        <taxon>Chitinophagales</taxon>
        <taxon>Chitinophagaceae</taxon>
        <taxon>Arachidicoccus</taxon>
    </lineage>
</organism>
<dbReference type="Proteomes" id="UP000321291">
    <property type="component" value="Chromosome"/>
</dbReference>
<evidence type="ECO:0000259" key="13">
    <source>
        <dbReference type="Pfam" id="PF22032"/>
    </source>
</evidence>
<dbReference type="InterPro" id="IPR026610">
    <property type="entry name" value="Hen1"/>
</dbReference>
<dbReference type="OrthoDB" id="626362at2"/>
<keyword evidence="4" id="KW-0489">Methyltransferase</keyword>
<dbReference type="GO" id="GO:0001510">
    <property type="term" value="P:RNA methylation"/>
    <property type="evidence" value="ECO:0007669"/>
    <property type="project" value="InterPro"/>
</dbReference>
<evidence type="ECO:0000256" key="1">
    <source>
        <dbReference type="ARBA" id="ARBA00001946"/>
    </source>
</evidence>
<accession>A0A5B8VKC0</accession>
<evidence type="ECO:0000256" key="9">
    <source>
        <dbReference type="ARBA" id="ARBA00022884"/>
    </source>
</evidence>
<dbReference type="AlphaFoldDB" id="A0A5B8VKC0"/>
<dbReference type="EMBL" id="CP042434">
    <property type="protein sequence ID" value="QEC72024.1"/>
    <property type="molecule type" value="Genomic_DNA"/>
</dbReference>
<dbReference type="GO" id="GO:0005737">
    <property type="term" value="C:cytoplasm"/>
    <property type="evidence" value="ECO:0007669"/>
    <property type="project" value="TreeGrafter"/>
</dbReference>
<evidence type="ECO:0000313" key="14">
    <source>
        <dbReference type="EMBL" id="QEC72024.1"/>
    </source>
</evidence>
<dbReference type="GO" id="GO:0003723">
    <property type="term" value="F:RNA binding"/>
    <property type="evidence" value="ECO:0007669"/>
    <property type="project" value="UniProtKB-KW"/>
</dbReference>
<gene>
    <name evidence="14" type="ORF">FSB73_10460</name>
</gene>